<keyword evidence="2" id="KW-1185">Reference proteome</keyword>
<gene>
    <name evidence="1" type="ORF">AAG570_006493</name>
</gene>
<evidence type="ECO:0000313" key="1">
    <source>
        <dbReference type="EMBL" id="KAL1139510.1"/>
    </source>
</evidence>
<dbReference type="Proteomes" id="UP001558652">
    <property type="component" value="Unassembled WGS sequence"/>
</dbReference>
<protein>
    <submittedName>
        <fullName evidence="1">Uncharacterized protein</fullName>
    </submittedName>
</protein>
<dbReference type="AlphaFoldDB" id="A0ABD0YUH2"/>
<proteinExistence type="predicted"/>
<evidence type="ECO:0000313" key="2">
    <source>
        <dbReference type="Proteomes" id="UP001558652"/>
    </source>
</evidence>
<dbReference type="EMBL" id="JBFDAA010000002">
    <property type="protein sequence ID" value="KAL1139510.1"/>
    <property type="molecule type" value="Genomic_DNA"/>
</dbReference>
<sequence length="126" mass="14541">MASTRGNMLGRNSRRRRQEVYLPWSVVSWSEFVGPNRFRLIAVFRGLGRISVVTEQGTTDPAIVAFGHGNLTREQLPVYSEVLKHHYARIYEKDEPVSLIDKWELCRDVVLQSPPYENVITNHDKS</sequence>
<name>A0ABD0YUH2_9HEMI</name>
<organism evidence="1 2">
    <name type="scientific">Ranatra chinensis</name>
    <dbReference type="NCBI Taxonomy" id="642074"/>
    <lineage>
        <taxon>Eukaryota</taxon>
        <taxon>Metazoa</taxon>
        <taxon>Ecdysozoa</taxon>
        <taxon>Arthropoda</taxon>
        <taxon>Hexapoda</taxon>
        <taxon>Insecta</taxon>
        <taxon>Pterygota</taxon>
        <taxon>Neoptera</taxon>
        <taxon>Paraneoptera</taxon>
        <taxon>Hemiptera</taxon>
        <taxon>Heteroptera</taxon>
        <taxon>Panheteroptera</taxon>
        <taxon>Nepomorpha</taxon>
        <taxon>Nepidae</taxon>
        <taxon>Ranatrinae</taxon>
        <taxon>Ranatra</taxon>
    </lineage>
</organism>
<reference evidence="1 2" key="1">
    <citation type="submission" date="2024-07" db="EMBL/GenBank/DDBJ databases">
        <title>Chromosome-level genome assembly of the water stick insect Ranatra chinensis (Heteroptera: Nepidae).</title>
        <authorList>
            <person name="Liu X."/>
        </authorList>
    </citation>
    <scope>NUCLEOTIDE SEQUENCE [LARGE SCALE GENOMIC DNA]</scope>
    <source>
        <strain evidence="1">Cailab_2021Rc</strain>
        <tissue evidence="1">Muscle</tissue>
    </source>
</reference>
<comment type="caution">
    <text evidence="1">The sequence shown here is derived from an EMBL/GenBank/DDBJ whole genome shotgun (WGS) entry which is preliminary data.</text>
</comment>
<accession>A0ABD0YUH2</accession>